<dbReference type="InterPro" id="IPR029787">
    <property type="entry name" value="Nucleotide_cyclase"/>
</dbReference>
<evidence type="ECO:0000256" key="2">
    <source>
        <dbReference type="ARBA" id="ARBA00034247"/>
    </source>
</evidence>
<dbReference type="Proteomes" id="UP001056201">
    <property type="component" value="Chromosome 1"/>
</dbReference>
<dbReference type="Pfam" id="PF00672">
    <property type="entry name" value="HAMP"/>
    <property type="match status" value="1"/>
</dbReference>
<keyword evidence="7" id="KW-0548">Nucleotidyltransferase</keyword>
<dbReference type="Pfam" id="PF00990">
    <property type="entry name" value="GGDEF"/>
    <property type="match status" value="1"/>
</dbReference>
<dbReference type="PANTHER" id="PTHR45138:SF9">
    <property type="entry name" value="DIGUANYLATE CYCLASE DGCM-RELATED"/>
    <property type="match status" value="1"/>
</dbReference>
<evidence type="ECO:0000313" key="7">
    <source>
        <dbReference type="EMBL" id="URI07186.1"/>
    </source>
</evidence>
<reference evidence="7" key="1">
    <citation type="submission" date="2022-05" db="EMBL/GenBank/DDBJ databases">
        <title>An RpoN-dependent PEP-CTERM gene is involved in floc formation of an Aquincola tertiaricarbonis strain.</title>
        <authorList>
            <person name="Qiu D."/>
            <person name="Xia M."/>
        </authorList>
    </citation>
    <scope>NUCLEOTIDE SEQUENCE</scope>
    <source>
        <strain evidence="7">RN12</strain>
    </source>
</reference>
<sequence>MFNSFRVRLAFIMATLLALTTSSLSWMLGAAMSHQLAAEQGRALDNLARGIAAVMAEGMDTRLGEIARVAQGGLLPMVRSDGSLAVTDADLDRIAANRTHYSWIGVARPDGVVVAATGHLLVGANVSERPWFAHGLQGLYTGDVHKAKLLAAMLAPSADGSPPRFIDFAAPLTDPQGRVVAVIGAHVNWDWGREVISLLRTGDARQQGVRVFVVDAEGQAILHPPDADRALTPALETLQAGPRVLEWQDGTDYLTAAISVHPQSRTNQLGWRVVVRQPAAVALAAAYEAQRVVWWSGLVVALLAAAVAWWAAGSLSRPLTAIHEAALRIGAGEADVRLPTPSGASEVRGLGTALAGMMATLAAREASLREANETLEARVAERTQALAHANAELNQLARRDALTGLPNRRAADERLASELSRHRRNHQPLTLLGIDIDHFKRVNDTHGHAAGDATLVQVAQLLQRTLRSTDFVARTGGEEFLVLLPETDTEGGQQVAEKLRAAVEALTLETVGSVTISVGMTNRAHTYRDGAAATHAADVALYAAKRGGRNRVVAFEDASRITDSVLDAFA</sequence>
<proteinExistence type="predicted"/>
<keyword evidence="4" id="KW-0472">Membrane</keyword>
<dbReference type="EC" id="2.7.7.65" evidence="1"/>
<keyword evidence="7" id="KW-0808">Transferase</keyword>
<dbReference type="Gene3D" id="6.10.340.10">
    <property type="match status" value="1"/>
</dbReference>
<evidence type="ECO:0000256" key="4">
    <source>
        <dbReference type="SAM" id="Phobius"/>
    </source>
</evidence>
<keyword evidence="4" id="KW-1133">Transmembrane helix</keyword>
<keyword evidence="3" id="KW-0175">Coiled coil</keyword>
<dbReference type="PROSITE" id="PS50887">
    <property type="entry name" value="GGDEF"/>
    <property type="match status" value="1"/>
</dbReference>
<dbReference type="RefSeq" id="WP_250195451.1">
    <property type="nucleotide sequence ID" value="NZ_CP097635.1"/>
</dbReference>
<dbReference type="InterPro" id="IPR043128">
    <property type="entry name" value="Rev_trsase/Diguanyl_cyclase"/>
</dbReference>
<accession>A0ABY4S1A6</accession>
<dbReference type="CDD" id="cd01949">
    <property type="entry name" value="GGDEF"/>
    <property type="match status" value="1"/>
</dbReference>
<evidence type="ECO:0000259" key="5">
    <source>
        <dbReference type="PROSITE" id="PS50885"/>
    </source>
</evidence>
<feature type="coiled-coil region" evidence="3">
    <location>
        <begin position="358"/>
        <end position="399"/>
    </location>
</feature>
<dbReference type="SMART" id="SM00267">
    <property type="entry name" value="GGDEF"/>
    <property type="match status" value="1"/>
</dbReference>
<feature type="domain" description="HAMP" evidence="5">
    <location>
        <begin position="313"/>
        <end position="366"/>
    </location>
</feature>
<keyword evidence="8" id="KW-1185">Reference proteome</keyword>
<dbReference type="CDD" id="cd12914">
    <property type="entry name" value="PDC1_DGC_like"/>
    <property type="match status" value="1"/>
</dbReference>
<dbReference type="Gene3D" id="3.30.450.20">
    <property type="entry name" value="PAS domain"/>
    <property type="match status" value="1"/>
</dbReference>
<comment type="catalytic activity">
    <reaction evidence="2">
        <text>2 GTP = 3',3'-c-di-GMP + 2 diphosphate</text>
        <dbReference type="Rhea" id="RHEA:24898"/>
        <dbReference type="ChEBI" id="CHEBI:33019"/>
        <dbReference type="ChEBI" id="CHEBI:37565"/>
        <dbReference type="ChEBI" id="CHEBI:58805"/>
        <dbReference type="EC" id="2.7.7.65"/>
    </reaction>
</comment>
<dbReference type="NCBIfam" id="TIGR00254">
    <property type="entry name" value="GGDEF"/>
    <property type="match status" value="1"/>
</dbReference>
<organism evidence="7 8">
    <name type="scientific">Aquincola tertiaricarbonis</name>
    <dbReference type="NCBI Taxonomy" id="391953"/>
    <lineage>
        <taxon>Bacteria</taxon>
        <taxon>Pseudomonadati</taxon>
        <taxon>Pseudomonadota</taxon>
        <taxon>Betaproteobacteria</taxon>
        <taxon>Burkholderiales</taxon>
        <taxon>Sphaerotilaceae</taxon>
        <taxon>Aquincola</taxon>
    </lineage>
</organism>
<dbReference type="PROSITE" id="PS50885">
    <property type="entry name" value="HAMP"/>
    <property type="match status" value="1"/>
</dbReference>
<evidence type="ECO:0000256" key="1">
    <source>
        <dbReference type="ARBA" id="ARBA00012528"/>
    </source>
</evidence>
<dbReference type="Gene3D" id="3.30.70.270">
    <property type="match status" value="1"/>
</dbReference>
<dbReference type="InterPro" id="IPR050469">
    <property type="entry name" value="Diguanylate_Cyclase"/>
</dbReference>
<evidence type="ECO:0000256" key="3">
    <source>
        <dbReference type="SAM" id="Coils"/>
    </source>
</evidence>
<dbReference type="SUPFAM" id="SSF55073">
    <property type="entry name" value="Nucleotide cyclase"/>
    <property type="match status" value="1"/>
</dbReference>
<evidence type="ECO:0000259" key="6">
    <source>
        <dbReference type="PROSITE" id="PS50887"/>
    </source>
</evidence>
<dbReference type="SMART" id="SM00304">
    <property type="entry name" value="HAMP"/>
    <property type="match status" value="1"/>
</dbReference>
<feature type="domain" description="GGDEF" evidence="6">
    <location>
        <begin position="427"/>
        <end position="557"/>
    </location>
</feature>
<evidence type="ECO:0000313" key="8">
    <source>
        <dbReference type="Proteomes" id="UP001056201"/>
    </source>
</evidence>
<dbReference type="PANTHER" id="PTHR45138">
    <property type="entry name" value="REGULATORY COMPONENTS OF SENSORY TRANSDUCTION SYSTEM"/>
    <property type="match status" value="1"/>
</dbReference>
<feature type="transmembrane region" description="Helical" evidence="4">
    <location>
        <begin position="292"/>
        <end position="312"/>
    </location>
</feature>
<gene>
    <name evidence="7" type="ORF">MW290_00745</name>
</gene>
<keyword evidence="4" id="KW-0812">Transmembrane</keyword>
<dbReference type="GO" id="GO:0052621">
    <property type="term" value="F:diguanylate cyclase activity"/>
    <property type="evidence" value="ECO:0007669"/>
    <property type="project" value="UniProtKB-EC"/>
</dbReference>
<protein>
    <recommendedName>
        <fullName evidence="1">diguanylate cyclase</fullName>
        <ecNumber evidence="1">2.7.7.65</ecNumber>
    </recommendedName>
</protein>
<dbReference type="EMBL" id="CP097635">
    <property type="protein sequence ID" value="URI07186.1"/>
    <property type="molecule type" value="Genomic_DNA"/>
</dbReference>
<dbReference type="InterPro" id="IPR003660">
    <property type="entry name" value="HAMP_dom"/>
</dbReference>
<name>A0ABY4S1A6_AQUTE</name>
<dbReference type="InterPro" id="IPR000160">
    <property type="entry name" value="GGDEF_dom"/>
</dbReference>